<dbReference type="Gene3D" id="1.20.5.1200">
    <property type="entry name" value="Alpha-tocopherol transfer"/>
    <property type="match status" value="1"/>
</dbReference>
<dbReference type="CDD" id="cd00170">
    <property type="entry name" value="SEC14"/>
    <property type="match status" value="1"/>
</dbReference>
<feature type="non-terminal residue" evidence="2">
    <location>
        <position position="1"/>
    </location>
</feature>
<dbReference type="SMART" id="SM00516">
    <property type="entry name" value="SEC14"/>
    <property type="match status" value="1"/>
</dbReference>
<dbReference type="Pfam" id="PF00650">
    <property type="entry name" value="CRAL_TRIO"/>
    <property type="match status" value="1"/>
</dbReference>
<dbReference type="InterPro" id="IPR001251">
    <property type="entry name" value="CRAL-TRIO_dom"/>
</dbReference>
<dbReference type="PANTHER" id="PTHR10174">
    <property type="entry name" value="ALPHA-TOCOPHEROL TRANSFER PROTEIN-RELATED"/>
    <property type="match status" value="1"/>
</dbReference>
<evidence type="ECO:0000259" key="1">
    <source>
        <dbReference type="PROSITE" id="PS50191"/>
    </source>
</evidence>
<comment type="caution">
    <text evidence="2">The sequence shown here is derived from an EMBL/GenBank/DDBJ whole genome shotgun (WGS) entry which is preliminary data.</text>
</comment>
<dbReference type="AlphaFoldDB" id="A0A8K0DJ31"/>
<dbReference type="PRINTS" id="PR00180">
    <property type="entry name" value="CRETINALDHBP"/>
</dbReference>
<name>A0A8K0DJ31_IGNLU</name>
<sequence length="166" mass="18819">SCLPLPKKDKASTAPTFILFRTGTINPYKYDVADIIKTFFMIFEILLNEDDNFVIAGGYAIHDSKDTILTHMLNVTPTIAKKSLTCIQYGYPLRSKGLYLFNTPPYFEALYNILGHFFSEKAKERIHIFSNQEGLQKVIPLEILPKEYGGQGSSIFELRGLSVMKL</sequence>
<dbReference type="OrthoDB" id="6682367at2759"/>
<dbReference type="PANTHER" id="PTHR10174:SF216">
    <property type="entry name" value="CRAL-TRIO DOMAIN-CONTAINING PROTEIN-RELATED"/>
    <property type="match status" value="1"/>
</dbReference>
<dbReference type="Proteomes" id="UP000801492">
    <property type="component" value="Unassembled WGS sequence"/>
</dbReference>
<evidence type="ECO:0000313" key="2">
    <source>
        <dbReference type="EMBL" id="KAF2905126.1"/>
    </source>
</evidence>
<organism evidence="2 3">
    <name type="scientific">Ignelater luminosus</name>
    <name type="common">Cucubano</name>
    <name type="synonym">Pyrophorus luminosus</name>
    <dbReference type="NCBI Taxonomy" id="2038154"/>
    <lineage>
        <taxon>Eukaryota</taxon>
        <taxon>Metazoa</taxon>
        <taxon>Ecdysozoa</taxon>
        <taxon>Arthropoda</taxon>
        <taxon>Hexapoda</taxon>
        <taxon>Insecta</taxon>
        <taxon>Pterygota</taxon>
        <taxon>Neoptera</taxon>
        <taxon>Endopterygota</taxon>
        <taxon>Coleoptera</taxon>
        <taxon>Polyphaga</taxon>
        <taxon>Elateriformia</taxon>
        <taxon>Elateroidea</taxon>
        <taxon>Elateridae</taxon>
        <taxon>Agrypninae</taxon>
        <taxon>Pyrophorini</taxon>
        <taxon>Ignelater</taxon>
    </lineage>
</organism>
<dbReference type="PROSITE" id="PS50191">
    <property type="entry name" value="CRAL_TRIO"/>
    <property type="match status" value="1"/>
</dbReference>
<evidence type="ECO:0000313" key="3">
    <source>
        <dbReference type="Proteomes" id="UP000801492"/>
    </source>
</evidence>
<dbReference type="GO" id="GO:1902936">
    <property type="term" value="F:phosphatidylinositol bisphosphate binding"/>
    <property type="evidence" value="ECO:0007669"/>
    <property type="project" value="TreeGrafter"/>
</dbReference>
<dbReference type="EMBL" id="VTPC01000600">
    <property type="protein sequence ID" value="KAF2905126.1"/>
    <property type="molecule type" value="Genomic_DNA"/>
</dbReference>
<proteinExistence type="predicted"/>
<keyword evidence="3" id="KW-1185">Reference proteome</keyword>
<dbReference type="SUPFAM" id="SSF52087">
    <property type="entry name" value="CRAL/TRIO domain"/>
    <property type="match status" value="1"/>
</dbReference>
<protein>
    <recommendedName>
        <fullName evidence="1">CRAL-TRIO domain-containing protein</fullName>
    </recommendedName>
</protein>
<dbReference type="Gene3D" id="3.40.525.10">
    <property type="entry name" value="CRAL-TRIO lipid binding domain"/>
    <property type="match status" value="1"/>
</dbReference>
<reference evidence="2" key="1">
    <citation type="submission" date="2019-08" db="EMBL/GenBank/DDBJ databases">
        <title>The genome of the North American firefly Photinus pyralis.</title>
        <authorList>
            <consortium name="Photinus pyralis genome working group"/>
            <person name="Fallon T.R."/>
            <person name="Sander Lower S.E."/>
            <person name="Weng J.-K."/>
        </authorList>
    </citation>
    <scope>NUCLEOTIDE SEQUENCE</scope>
    <source>
        <strain evidence="2">TRF0915ILg1</strain>
        <tissue evidence="2">Whole body</tissue>
    </source>
</reference>
<dbReference type="InterPro" id="IPR036865">
    <property type="entry name" value="CRAL-TRIO_dom_sf"/>
</dbReference>
<accession>A0A8K0DJ31</accession>
<dbReference type="GO" id="GO:0016020">
    <property type="term" value="C:membrane"/>
    <property type="evidence" value="ECO:0007669"/>
    <property type="project" value="TreeGrafter"/>
</dbReference>
<feature type="domain" description="CRAL-TRIO" evidence="1">
    <location>
        <begin position="1"/>
        <end position="156"/>
    </location>
</feature>
<gene>
    <name evidence="2" type="ORF">ILUMI_01048</name>
</gene>